<feature type="transmembrane region" description="Helical" evidence="7">
    <location>
        <begin position="247"/>
        <end position="267"/>
    </location>
</feature>
<evidence type="ECO:0000256" key="1">
    <source>
        <dbReference type="ARBA" id="ARBA00004141"/>
    </source>
</evidence>
<dbReference type="OrthoDB" id="408493at2759"/>
<feature type="transmembrane region" description="Helical" evidence="7">
    <location>
        <begin position="180"/>
        <end position="198"/>
    </location>
</feature>
<protein>
    <submittedName>
        <fullName evidence="8">UDP-N-acetylglucosamine transporter</fullName>
    </submittedName>
</protein>
<dbReference type="SUPFAM" id="SSF103481">
    <property type="entry name" value="Multidrug resistance efflux transporter EmrE"/>
    <property type="match status" value="1"/>
</dbReference>
<dbReference type="AlphaFoldDB" id="A0A9Q0RYW7"/>
<evidence type="ECO:0000256" key="2">
    <source>
        <dbReference type="ARBA" id="ARBA00009976"/>
    </source>
</evidence>
<keyword evidence="3" id="KW-0813">Transport</keyword>
<dbReference type="InterPro" id="IPR037185">
    <property type="entry name" value="EmrE-like"/>
</dbReference>
<dbReference type="PIRSF" id="PIRSF005799">
    <property type="entry name" value="UDP-gal_transpt"/>
    <property type="match status" value="1"/>
</dbReference>
<evidence type="ECO:0000256" key="6">
    <source>
        <dbReference type="ARBA" id="ARBA00023136"/>
    </source>
</evidence>
<name>A0A9Q0RYW7_9DIPT</name>
<evidence type="ECO:0000256" key="5">
    <source>
        <dbReference type="ARBA" id="ARBA00022989"/>
    </source>
</evidence>
<evidence type="ECO:0000256" key="7">
    <source>
        <dbReference type="SAM" id="Phobius"/>
    </source>
</evidence>
<organism evidence="8 9">
    <name type="scientific">Pseudolycoriella hygida</name>
    <dbReference type="NCBI Taxonomy" id="35572"/>
    <lineage>
        <taxon>Eukaryota</taxon>
        <taxon>Metazoa</taxon>
        <taxon>Ecdysozoa</taxon>
        <taxon>Arthropoda</taxon>
        <taxon>Hexapoda</taxon>
        <taxon>Insecta</taxon>
        <taxon>Pterygota</taxon>
        <taxon>Neoptera</taxon>
        <taxon>Endopterygota</taxon>
        <taxon>Diptera</taxon>
        <taxon>Nematocera</taxon>
        <taxon>Sciaroidea</taxon>
        <taxon>Sciaridae</taxon>
        <taxon>Pseudolycoriella</taxon>
    </lineage>
</organism>
<keyword evidence="9" id="KW-1185">Reference proteome</keyword>
<comment type="caution">
    <text evidence="8">The sequence shown here is derived from an EMBL/GenBank/DDBJ whole genome shotgun (WGS) entry which is preliminary data.</text>
</comment>
<feature type="transmembrane region" description="Helical" evidence="7">
    <location>
        <begin position="39"/>
        <end position="62"/>
    </location>
</feature>
<feature type="transmembrane region" description="Helical" evidence="7">
    <location>
        <begin position="274"/>
        <end position="294"/>
    </location>
</feature>
<dbReference type="GO" id="GO:0000139">
    <property type="term" value="C:Golgi membrane"/>
    <property type="evidence" value="ECO:0007669"/>
    <property type="project" value="InterPro"/>
</dbReference>
<comment type="subcellular location">
    <subcellularLocation>
        <location evidence="1">Membrane</location>
        <topology evidence="1">Multi-pass membrane protein</topology>
    </subcellularLocation>
</comment>
<keyword evidence="3" id="KW-0762">Sugar transport</keyword>
<comment type="similarity">
    <text evidence="2">Belongs to the nucleotide-sugar transporter family. SLC35A subfamily.</text>
</comment>
<reference evidence="8" key="1">
    <citation type="submission" date="2022-07" db="EMBL/GenBank/DDBJ databases">
        <authorList>
            <person name="Trinca V."/>
            <person name="Uliana J.V.C."/>
            <person name="Torres T.T."/>
            <person name="Ward R.J."/>
            <person name="Monesi N."/>
        </authorList>
    </citation>
    <scope>NUCLEOTIDE SEQUENCE</scope>
    <source>
        <strain evidence="8">HSMRA1968</strain>
        <tissue evidence="8">Whole embryos</tissue>
    </source>
</reference>
<feature type="transmembrane region" description="Helical" evidence="7">
    <location>
        <begin position="300"/>
        <end position="318"/>
    </location>
</feature>
<evidence type="ECO:0000313" key="8">
    <source>
        <dbReference type="EMBL" id="KAJ6637907.1"/>
    </source>
</evidence>
<evidence type="ECO:0000313" key="9">
    <source>
        <dbReference type="Proteomes" id="UP001151699"/>
    </source>
</evidence>
<dbReference type="Proteomes" id="UP001151699">
    <property type="component" value="Chromosome X"/>
</dbReference>
<dbReference type="EMBL" id="WJQU01000003">
    <property type="protein sequence ID" value="KAJ6637907.1"/>
    <property type="molecule type" value="Genomic_DNA"/>
</dbReference>
<evidence type="ECO:0000256" key="3">
    <source>
        <dbReference type="ARBA" id="ARBA00022597"/>
    </source>
</evidence>
<keyword evidence="5 7" id="KW-1133">Transmembrane helix</keyword>
<proteinExistence type="inferred from homology"/>
<dbReference type="Pfam" id="PF04142">
    <property type="entry name" value="Nuc_sug_transp"/>
    <property type="match status" value="1"/>
</dbReference>
<feature type="transmembrane region" description="Helical" evidence="7">
    <location>
        <begin position="210"/>
        <end position="227"/>
    </location>
</feature>
<dbReference type="InterPro" id="IPR007271">
    <property type="entry name" value="Nuc_sug_transpt"/>
</dbReference>
<evidence type="ECO:0000256" key="4">
    <source>
        <dbReference type="ARBA" id="ARBA00022692"/>
    </source>
</evidence>
<accession>A0A9Q0RYW7</accession>
<sequence>MIIQANQNHLKYISLITLTLQNAILGLSMRYGRTRSGDMFLSSTAVVMSEFVKLLTCLVLVFHEEGQDVNRFVTALHTTIIKNPVDTFKICVPSLVYIIQNNLLYLSASHLDAATYQVTYQLKILTTAMFAVTILKKKLLQQQWGALVFLVAGVVLVQLADSGTATVNSNDFPEQNRLLGFGAALGACVLSGFAGIYFEKMLKGADISVWMRNVQLSLLSLPFGLITCFSNDFRSIQRNGFFIGYDLFVIYLVVLQAGGGLIVAMVVKYADNILKGFATSLAIIISCVASMYFFNFNLTLQFAFGAMLVIVSIFLYGYEPRKTKPVEDKPEADQFLPKV</sequence>
<dbReference type="NCBIfam" id="TIGR00803">
    <property type="entry name" value="nst"/>
    <property type="match status" value="1"/>
</dbReference>
<keyword evidence="6 7" id="KW-0472">Membrane</keyword>
<feature type="transmembrane region" description="Helical" evidence="7">
    <location>
        <begin position="144"/>
        <end position="160"/>
    </location>
</feature>
<dbReference type="GO" id="GO:0015165">
    <property type="term" value="F:pyrimidine nucleotide-sugar transmembrane transporter activity"/>
    <property type="evidence" value="ECO:0007669"/>
    <property type="project" value="InterPro"/>
</dbReference>
<keyword evidence="4 7" id="KW-0812">Transmembrane</keyword>
<gene>
    <name evidence="8" type="primary">Slc35a3</name>
    <name evidence="8" type="ORF">Bhyg_10638</name>
</gene>
<dbReference type="PANTHER" id="PTHR10231">
    <property type="entry name" value="NUCLEOTIDE-SUGAR TRANSMEMBRANE TRANSPORTER"/>
    <property type="match status" value="1"/>
</dbReference>